<name>A0AA38IWF1_9CUCU</name>
<comment type="caution">
    <text evidence="3">The sequence shown here is derived from an EMBL/GenBank/DDBJ whole genome shotgun (WGS) entry which is preliminary data.</text>
</comment>
<gene>
    <name evidence="3" type="ORF">Zmor_007315</name>
</gene>
<keyword evidence="1" id="KW-0175">Coiled coil</keyword>
<evidence type="ECO:0000256" key="1">
    <source>
        <dbReference type="SAM" id="Coils"/>
    </source>
</evidence>
<feature type="coiled-coil region" evidence="1">
    <location>
        <begin position="45"/>
        <end position="128"/>
    </location>
</feature>
<reference evidence="3" key="1">
    <citation type="journal article" date="2023" name="G3 (Bethesda)">
        <title>Whole genome assemblies of Zophobas morio and Tenebrio molitor.</title>
        <authorList>
            <person name="Kaur S."/>
            <person name="Stinson S.A."/>
            <person name="diCenzo G.C."/>
        </authorList>
    </citation>
    <scope>NUCLEOTIDE SEQUENCE</scope>
    <source>
        <strain evidence="3">QUZm001</strain>
    </source>
</reference>
<proteinExistence type="predicted"/>
<feature type="compositionally biased region" description="Basic and acidic residues" evidence="2">
    <location>
        <begin position="12"/>
        <end position="27"/>
    </location>
</feature>
<keyword evidence="4" id="KW-1185">Reference proteome</keyword>
<feature type="region of interest" description="Disordered" evidence="2">
    <location>
        <begin position="1"/>
        <end position="39"/>
    </location>
</feature>
<feature type="compositionally biased region" description="Acidic residues" evidence="2">
    <location>
        <begin position="1"/>
        <end position="11"/>
    </location>
</feature>
<sequence length="241" mass="28684">MSDCDTDDYSTEDGKRKREYSPRETRPSKKAQRTHTKKISIENDMEELKSMLKTVMQDVKDIKTDQKAYQEEIRSIREENAKMREKLLALERKVERIEKKERKNNIVIKELETDGTNIKEKAEEFLKNQVGVEVGLESVYQVQTQKSNPLIIAKVNNWQEKMLIMKNKKNLKGSKKFIEDDMTSMERETQWKLRQIARENRAMRKRAKVMYQKIIIDGEGWKWNPVDEVLVREKTDERAKN</sequence>
<dbReference type="Proteomes" id="UP001168821">
    <property type="component" value="Unassembled WGS sequence"/>
</dbReference>
<accession>A0AA38IWF1</accession>
<feature type="compositionally biased region" description="Basic residues" evidence="2">
    <location>
        <begin position="28"/>
        <end position="38"/>
    </location>
</feature>
<evidence type="ECO:0000256" key="2">
    <source>
        <dbReference type="SAM" id="MobiDB-lite"/>
    </source>
</evidence>
<organism evidence="3 4">
    <name type="scientific">Zophobas morio</name>
    <dbReference type="NCBI Taxonomy" id="2755281"/>
    <lineage>
        <taxon>Eukaryota</taxon>
        <taxon>Metazoa</taxon>
        <taxon>Ecdysozoa</taxon>
        <taxon>Arthropoda</taxon>
        <taxon>Hexapoda</taxon>
        <taxon>Insecta</taxon>
        <taxon>Pterygota</taxon>
        <taxon>Neoptera</taxon>
        <taxon>Endopterygota</taxon>
        <taxon>Coleoptera</taxon>
        <taxon>Polyphaga</taxon>
        <taxon>Cucujiformia</taxon>
        <taxon>Tenebrionidae</taxon>
        <taxon>Zophobas</taxon>
    </lineage>
</organism>
<protein>
    <submittedName>
        <fullName evidence="3">Uncharacterized protein</fullName>
    </submittedName>
</protein>
<dbReference type="AlphaFoldDB" id="A0AA38IWF1"/>
<dbReference type="EMBL" id="JALNTZ010000002">
    <property type="protein sequence ID" value="KAJ3663003.1"/>
    <property type="molecule type" value="Genomic_DNA"/>
</dbReference>
<evidence type="ECO:0000313" key="4">
    <source>
        <dbReference type="Proteomes" id="UP001168821"/>
    </source>
</evidence>
<evidence type="ECO:0000313" key="3">
    <source>
        <dbReference type="EMBL" id="KAJ3663003.1"/>
    </source>
</evidence>